<evidence type="ECO:0000256" key="3">
    <source>
        <dbReference type="ARBA" id="ARBA00022679"/>
    </source>
</evidence>
<name>A0A420DYF9_9FLAO</name>
<dbReference type="GO" id="GO:0016757">
    <property type="term" value="F:glycosyltransferase activity"/>
    <property type="evidence" value="ECO:0007669"/>
    <property type="project" value="UniProtKB-KW"/>
</dbReference>
<dbReference type="SUPFAM" id="SSF53448">
    <property type="entry name" value="Nucleotide-diphospho-sugar transferases"/>
    <property type="match status" value="1"/>
</dbReference>
<dbReference type="AlphaFoldDB" id="A0A420DYF9"/>
<dbReference type="EMBL" id="RAQM01000013">
    <property type="protein sequence ID" value="RKF02807.1"/>
    <property type="molecule type" value="Genomic_DNA"/>
</dbReference>
<evidence type="ECO:0000313" key="6">
    <source>
        <dbReference type="Proteomes" id="UP000285780"/>
    </source>
</evidence>
<dbReference type="InterPro" id="IPR001173">
    <property type="entry name" value="Glyco_trans_2-like"/>
</dbReference>
<accession>A0A420DYF9</accession>
<comment type="similarity">
    <text evidence="1">Belongs to the glycosyltransferase 2 family.</text>
</comment>
<feature type="domain" description="Glycosyltransferase 2-like" evidence="4">
    <location>
        <begin position="9"/>
        <end position="139"/>
    </location>
</feature>
<evidence type="ECO:0000256" key="1">
    <source>
        <dbReference type="ARBA" id="ARBA00006739"/>
    </source>
</evidence>
<dbReference type="InterPro" id="IPR050834">
    <property type="entry name" value="Glycosyltransf_2"/>
</dbReference>
<keyword evidence="2" id="KW-0328">Glycosyltransferase</keyword>
<proteinExistence type="inferred from homology"/>
<organism evidence="5 6">
    <name type="scientific">Tenacibaculum lutimaris</name>
    <dbReference type="NCBI Taxonomy" id="285258"/>
    <lineage>
        <taxon>Bacteria</taxon>
        <taxon>Pseudomonadati</taxon>
        <taxon>Bacteroidota</taxon>
        <taxon>Flavobacteriia</taxon>
        <taxon>Flavobacteriales</taxon>
        <taxon>Flavobacteriaceae</taxon>
        <taxon>Tenacibaculum</taxon>
    </lineage>
</organism>
<sequence length="287" mass="33305">MIKEENKFSVLLSVYIKEKPEFLKSALNSIYLEQTLKPDEIVLVKDGPLTKELDDVIDKFKQNLKGILKIIVLKKNMGLGYALNEGIKECSYELIARMDTDDIATPYRFEKQVSFFKSNPDVDVLGGMIEEFEEVPGDLGQFRMLPFEHDKILSFAKFRNPINHPTVTYKKSKILEVGGYTSDILFWEDYLLWVKLLNNGCVFHNLDSVLLSFRVQNGNQMIKKRRGIKYAVNEVKFATFSRKIRFFNNYDFIKYISLKPPGRLLPSAIISIVYNTIFRKKSSIKKK</sequence>
<dbReference type="PANTHER" id="PTHR43685:SF5">
    <property type="entry name" value="GLYCOSYLTRANSFERASE EPSE-RELATED"/>
    <property type="match status" value="1"/>
</dbReference>
<comment type="caution">
    <text evidence="5">The sequence shown here is derived from an EMBL/GenBank/DDBJ whole genome shotgun (WGS) entry which is preliminary data.</text>
</comment>
<protein>
    <submittedName>
        <fullName evidence="5">Glycosyl transferase family 2</fullName>
    </submittedName>
</protein>
<dbReference type="RefSeq" id="WP_211327811.1">
    <property type="nucleotide sequence ID" value="NZ_RAQM01000013.1"/>
</dbReference>
<keyword evidence="6" id="KW-1185">Reference proteome</keyword>
<evidence type="ECO:0000313" key="5">
    <source>
        <dbReference type="EMBL" id="RKF02807.1"/>
    </source>
</evidence>
<dbReference type="Gene3D" id="3.90.550.10">
    <property type="entry name" value="Spore Coat Polysaccharide Biosynthesis Protein SpsA, Chain A"/>
    <property type="match status" value="1"/>
</dbReference>
<dbReference type="Pfam" id="PF00535">
    <property type="entry name" value="Glycos_transf_2"/>
    <property type="match status" value="1"/>
</dbReference>
<evidence type="ECO:0000259" key="4">
    <source>
        <dbReference type="Pfam" id="PF00535"/>
    </source>
</evidence>
<dbReference type="InterPro" id="IPR029044">
    <property type="entry name" value="Nucleotide-diphossugar_trans"/>
</dbReference>
<keyword evidence="3 5" id="KW-0808">Transferase</keyword>
<dbReference type="Proteomes" id="UP000285780">
    <property type="component" value="Unassembled WGS sequence"/>
</dbReference>
<gene>
    <name evidence="5" type="ORF">C8N26_2655</name>
</gene>
<evidence type="ECO:0000256" key="2">
    <source>
        <dbReference type="ARBA" id="ARBA00022676"/>
    </source>
</evidence>
<reference evidence="5 6" key="1">
    <citation type="submission" date="2018-09" db="EMBL/GenBank/DDBJ databases">
        <title>Genomic Encyclopedia of Archaeal and Bacterial Type Strains, Phase II (KMG-II): from individual species to whole genera.</title>
        <authorList>
            <person name="Goeker M."/>
        </authorList>
    </citation>
    <scope>NUCLEOTIDE SEQUENCE [LARGE SCALE GENOMIC DNA]</scope>
    <source>
        <strain evidence="5 6">DSM 16505</strain>
    </source>
</reference>
<dbReference type="PANTHER" id="PTHR43685">
    <property type="entry name" value="GLYCOSYLTRANSFERASE"/>
    <property type="match status" value="1"/>
</dbReference>